<evidence type="ECO:0000313" key="1">
    <source>
        <dbReference type="EMBL" id="AXG80264.1"/>
    </source>
</evidence>
<dbReference type="Proteomes" id="UP000253868">
    <property type="component" value="Chromosome"/>
</dbReference>
<protein>
    <submittedName>
        <fullName evidence="1">NERD domain-containing protein</fullName>
    </submittedName>
</protein>
<dbReference type="KEGG" id="spad:DVK44_24305"/>
<name>A0A345HU90_9ACTN</name>
<reference evidence="2" key="1">
    <citation type="submission" date="2018-07" db="EMBL/GenBank/DDBJ databases">
        <authorList>
            <person name="Zhao J."/>
        </authorList>
    </citation>
    <scope>NUCLEOTIDE SEQUENCE [LARGE SCALE GENOMIC DNA]</scope>
    <source>
        <strain evidence="2">GSSD-12</strain>
    </source>
</reference>
<dbReference type="AlphaFoldDB" id="A0A345HU90"/>
<gene>
    <name evidence="1" type="ORF">DVK44_24305</name>
</gene>
<dbReference type="OrthoDB" id="5793358at2"/>
<sequence length="292" mass="30251">MTGLRVTPGGRPDPGRLYVSRRDGGATVAWYDQDAARVSLFPGAGRDEVLAALAPYVTGEVTVGPPPVPTPADLDRLALHPDDDLAPNRPGEALYGALEAAPDAGRARLTARLRQDARRTALAAQRAVGEQLDLLEGAGWRVLHSIPLPGATALAVPASGGAAGTVVPGAAAARIDHLAIGPAGVLAIRTVAARKHAVRIADPMVRTGRAAPLPRLRWARQAAERASLALAGPVLPVLAVYAPEALDPAPADVRVLRETEIAALADLGGVLKPAEIEALYALARDRGTWARV</sequence>
<dbReference type="EMBL" id="CP031194">
    <property type="protein sequence ID" value="AXG80264.1"/>
    <property type="molecule type" value="Genomic_DNA"/>
</dbReference>
<proteinExistence type="predicted"/>
<dbReference type="RefSeq" id="WP_114661761.1">
    <property type="nucleotide sequence ID" value="NZ_CP031194.1"/>
</dbReference>
<accession>A0A345HU90</accession>
<organism evidence="1 2">
    <name type="scientific">Streptomyces paludis</name>
    <dbReference type="NCBI Taxonomy" id="2282738"/>
    <lineage>
        <taxon>Bacteria</taxon>
        <taxon>Bacillati</taxon>
        <taxon>Actinomycetota</taxon>
        <taxon>Actinomycetes</taxon>
        <taxon>Kitasatosporales</taxon>
        <taxon>Streptomycetaceae</taxon>
        <taxon>Streptomyces</taxon>
    </lineage>
</organism>
<evidence type="ECO:0000313" key="2">
    <source>
        <dbReference type="Proteomes" id="UP000253868"/>
    </source>
</evidence>
<keyword evidence="2" id="KW-1185">Reference proteome</keyword>